<dbReference type="PROSITE" id="PS00344">
    <property type="entry name" value="GATA_ZN_FINGER_1"/>
    <property type="match status" value="1"/>
</dbReference>
<protein>
    <submittedName>
        <fullName evidence="9">Transcription factor gata-4</fullName>
    </submittedName>
</protein>
<evidence type="ECO:0000256" key="3">
    <source>
        <dbReference type="ARBA" id="ARBA00022771"/>
    </source>
</evidence>
<keyword evidence="4" id="KW-0862">Zinc</keyword>
<dbReference type="InterPro" id="IPR039355">
    <property type="entry name" value="Transcription_factor_GATA"/>
</dbReference>
<dbReference type="GO" id="GO:0000981">
    <property type="term" value="F:DNA-binding transcription factor activity, RNA polymerase II-specific"/>
    <property type="evidence" value="ECO:0007669"/>
    <property type="project" value="TreeGrafter"/>
</dbReference>
<dbReference type="PANTHER" id="PTHR10071">
    <property type="entry name" value="TRANSCRIPTION FACTOR GATA FAMILY MEMBER"/>
    <property type="match status" value="1"/>
</dbReference>
<evidence type="ECO:0000256" key="1">
    <source>
        <dbReference type="ARBA" id="ARBA00004123"/>
    </source>
</evidence>
<feature type="domain" description="GATA-type" evidence="8">
    <location>
        <begin position="82"/>
        <end position="140"/>
    </location>
</feature>
<dbReference type="GO" id="GO:0008270">
    <property type="term" value="F:zinc ion binding"/>
    <property type="evidence" value="ECO:0007669"/>
    <property type="project" value="UniProtKB-KW"/>
</dbReference>
<keyword evidence="10" id="KW-1185">Reference proteome</keyword>
<dbReference type="SUPFAM" id="SSF69349">
    <property type="entry name" value="Phage fibre proteins"/>
    <property type="match status" value="1"/>
</dbReference>
<keyword evidence="5" id="KW-0539">Nucleus</keyword>
<dbReference type="SMART" id="SM00401">
    <property type="entry name" value="ZnF_GATA"/>
    <property type="match status" value="1"/>
</dbReference>
<dbReference type="PANTHER" id="PTHR10071:SF281">
    <property type="entry name" value="BOX A-BINDING FACTOR-RELATED"/>
    <property type="match status" value="1"/>
</dbReference>
<dbReference type="CDD" id="cd00202">
    <property type="entry name" value="ZnF_GATA"/>
    <property type="match status" value="1"/>
</dbReference>
<dbReference type="GO" id="GO:0000122">
    <property type="term" value="P:negative regulation of transcription by RNA polymerase II"/>
    <property type="evidence" value="ECO:0007669"/>
    <property type="project" value="TreeGrafter"/>
</dbReference>
<feature type="compositionally biased region" description="Basic residues" evidence="7">
    <location>
        <begin position="143"/>
        <end position="153"/>
    </location>
</feature>
<evidence type="ECO:0000256" key="6">
    <source>
        <dbReference type="PROSITE-ProRule" id="PRU00094"/>
    </source>
</evidence>
<comment type="subcellular location">
    <subcellularLocation>
        <location evidence="1">Nucleus</location>
    </subcellularLocation>
</comment>
<dbReference type="EMBL" id="JAPDFW010000059">
    <property type="protein sequence ID" value="KAJ5076920.1"/>
    <property type="molecule type" value="Genomic_DNA"/>
</dbReference>
<evidence type="ECO:0000256" key="5">
    <source>
        <dbReference type="ARBA" id="ARBA00023242"/>
    </source>
</evidence>
<dbReference type="InterPro" id="IPR000679">
    <property type="entry name" value="Znf_GATA"/>
</dbReference>
<dbReference type="GO" id="GO:0045944">
    <property type="term" value="P:positive regulation of transcription by RNA polymerase II"/>
    <property type="evidence" value="ECO:0007669"/>
    <property type="project" value="TreeGrafter"/>
</dbReference>
<evidence type="ECO:0000256" key="2">
    <source>
        <dbReference type="ARBA" id="ARBA00022723"/>
    </source>
</evidence>
<comment type="caution">
    <text evidence="9">The sequence shown here is derived from an EMBL/GenBank/DDBJ whole genome shotgun (WGS) entry which is preliminary data.</text>
</comment>
<dbReference type="Proteomes" id="UP001149090">
    <property type="component" value="Unassembled WGS sequence"/>
</dbReference>
<dbReference type="SUPFAM" id="SSF57716">
    <property type="entry name" value="Glucocorticoid receptor-like (DNA-binding domain)"/>
    <property type="match status" value="1"/>
</dbReference>
<feature type="region of interest" description="Disordered" evidence="7">
    <location>
        <begin position="143"/>
        <end position="202"/>
    </location>
</feature>
<evidence type="ECO:0000313" key="10">
    <source>
        <dbReference type="Proteomes" id="UP001149090"/>
    </source>
</evidence>
<gene>
    <name evidence="9" type="ORF">M0811_00240</name>
</gene>
<proteinExistence type="predicted"/>
<sequence>MTLNPEKTVTIDKEKTVTIDKEKTLTLNPEKTLTLDKEKTSTIDNQKTLTIDKEKTSTLDNQKTSTIDKEKTNTTDINTNSTNTIRTCSNCGTQKTPMWRRGPAPNYADLCNACGCYFRTHLKHRPIPTGKKANMPILSRKKRAKNNKKRKCQNRQEQLDISPDKQTKCPKQIEKKVRCRKSKNPKSLIHQKEKKTKQHKDNLTLNAFEQETHESQRQPFTDNPDINEQNINSLYSDVIRLFDPQEFFYPQQNIFYPQICSFPNQTNGVYIQTPPNAYPGFVQLMPYSMITGFDQFLPLNQEQTQRFLTCRFTFLDKNYDFQLDLSKIDSVSSLYQQIQEKFGFDAKPYLNLEIVFPDTNQPKIPISCDEDLLNLNKKESLLQISFA</sequence>
<dbReference type="Pfam" id="PF00320">
    <property type="entry name" value="GATA"/>
    <property type="match status" value="1"/>
</dbReference>
<dbReference type="InterPro" id="IPR013088">
    <property type="entry name" value="Znf_NHR/GATA"/>
</dbReference>
<evidence type="ECO:0000256" key="4">
    <source>
        <dbReference type="ARBA" id="ARBA00022833"/>
    </source>
</evidence>
<evidence type="ECO:0000313" key="9">
    <source>
        <dbReference type="EMBL" id="KAJ5076920.1"/>
    </source>
</evidence>
<feature type="compositionally biased region" description="Basic and acidic residues" evidence="7">
    <location>
        <begin position="162"/>
        <end position="176"/>
    </location>
</feature>
<dbReference type="OrthoDB" id="515401at2759"/>
<keyword evidence="2" id="KW-0479">Metal-binding</keyword>
<dbReference type="GO" id="GO:0005634">
    <property type="term" value="C:nucleus"/>
    <property type="evidence" value="ECO:0007669"/>
    <property type="project" value="UniProtKB-SubCell"/>
</dbReference>
<name>A0A9Q0LS55_ANAIG</name>
<evidence type="ECO:0000256" key="7">
    <source>
        <dbReference type="SAM" id="MobiDB-lite"/>
    </source>
</evidence>
<dbReference type="Gene3D" id="3.30.50.10">
    <property type="entry name" value="Erythroid Transcription Factor GATA-1, subunit A"/>
    <property type="match status" value="1"/>
</dbReference>
<organism evidence="9 10">
    <name type="scientific">Anaeramoeba ignava</name>
    <name type="common">Anaerobic marine amoeba</name>
    <dbReference type="NCBI Taxonomy" id="1746090"/>
    <lineage>
        <taxon>Eukaryota</taxon>
        <taxon>Metamonada</taxon>
        <taxon>Anaeramoebidae</taxon>
        <taxon>Anaeramoeba</taxon>
    </lineage>
</organism>
<dbReference type="GO" id="GO:0000978">
    <property type="term" value="F:RNA polymerase II cis-regulatory region sequence-specific DNA binding"/>
    <property type="evidence" value="ECO:0007669"/>
    <property type="project" value="TreeGrafter"/>
</dbReference>
<evidence type="ECO:0000259" key="8">
    <source>
        <dbReference type="PROSITE" id="PS50114"/>
    </source>
</evidence>
<reference evidence="9" key="1">
    <citation type="submission" date="2022-10" db="EMBL/GenBank/DDBJ databases">
        <title>Novel sulphate-reducing endosymbionts in the free-living metamonad Anaeramoeba.</title>
        <authorList>
            <person name="Jerlstrom-Hultqvist J."/>
            <person name="Cepicka I."/>
            <person name="Gallot-Lavallee L."/>
            <person name="Salas-Leiva D."/>
            <person name="Curtis B.A."/>
            <person name="Zahonova K."/>
            <person name="Pipaliya S."/>
            <person name="Dacks J."/>
            <person name="Roger A.J."/>
        </authorList>
    </citation>
    <scope>NUCLEOTIDE SEQUENCE</scope>
    <source>
        <strain evidence="9">BMAN</strain>
    </source>
</reference>
<dbReference type="AlphaFoldDB" id="A0A9Q0LS55"/>
<dbReference type="PROSITE" id="PS50114">
    <property type="entry name" value="GATA_ZN_FINGER_2"/>
    <property type="match status" value="1"/>
</dbReference>
<keyword evidence="3 6" id="KW-0863">Zinc-finger</keyword>
<accession>A0A9Q0LS55</accession>